<organism evidence="2 3">
    <name type="scientific">Nocardioides ginsengisegetis</name>
    <dbReference type="NCBI Taxonomy" id="661491"/>
    <lineage>
        <taxon>Bacteria</taxon>
        <taxon>Bacillati</taxon>
        <taxon>Actinomycetota</taxon>
        <taxon>Actinomycetes</taxon>
        <taxon>Propionibacteriales</taxon>
        <taxon>Nocardioidaceae</taxon>
        <taxon>Nocardioides</taxon>
    </lineage>
</organism>
<dbReference type="EMBL" id="JACGXA010000001">
    <property type="protein sequence ID" value="MBA8802704.1"/>
    <property type="molecule type" value="Genomic_DNA"/>
</dbReference>
<evidence type="ECO:0000313" key="3">
    <source>
        <dbReference type="Proteomes" id="UP000580910"/>
    </source>
</evidence>
<dbReference type="Proteomes" id="UP000580910">
    <property type="component" value="Unassembled WGS sequence"/>
</dbReference>
<dbReference type="RefSeq" id="WP_182537305.1">
    <property type="nucleotide sequence ID" value="NZ_JACGXA010000001.1"/>
</dbReference>
<evidence type="ECO:0000313" key="2">
    <source>
        <dbReference type="EMBL" id="MBA8802704.1"/>
    </source>
</evidence>
<proteinExistence type="predicted"/>
<gene>
    <name evidence="2" type="ORF">FB382_000995</name>
</gene>
<protein>
    <submittedName>
        <fullName evidence="2">Uncharacterized protein</fullName>
    </submittedName>
</protein>
<evidence type="ECO:0000256" key="1">
    <source>
        <dbReference type="SAM" id="MobiDB-lite"/>
    </source>
</evidence>
<feature type="region of interest" description="Disordered" evidence="1">
    <location>
        <begin position="229"/>
        <end position="257"/>
    </location>
</feature>
<reference evidence="2 3" key="1">
    <citation type="submission" date="2020-07" db="EMBL/GenBank/DDBJ databases">
        <title>Sequencing the genomes of 1000 actinobacteria strains.</title>
        <authorList>
            <person name="Klenk H.-P."/>
        </authorList>
    </citation>
    <scope>NUCLEOTIDE SEQUENCE [LARGE SCALE GENOMIC DNA]</scope>
    <source>
        <strain evidence="2 3">DSM 21349</strain>
    </source>
</reference>
<sequence>MSTVAQSRDRHEVLHAVDFDLHDTTFRYPEGGPRLCRADLSPRSDPVLLADRGSLEFCPVCVAAARASCEAYEIFGEELTDIEWRTVSGRWLQCEPSDLPGDLAELYWDDVDIEPPAPGRSVPEPLAEPTLTGPAHAYAEVVRLSNSEVWLIGPGEGPAAALEHPAGVRPCVASMAGIRNDRFPRPEYGEYCPVCVSVVLGWLYARASVSGVDWCIQDGTRVAEPARVRDVAEKQGRKSRQAAEAREEKRHETVRQLRRRGSELLAQEWTARHSK</sequence>
<accession>A0A7W3IY82</accession>
<name>A0A7W3IY82_9ACTN</name>
<comment type="caution">
    <text evidence="2">The sequence shown here is derived from an EMBL/GenBank/DDBJ whole genome shotgun (WGS) entry which is preliminary data.</text>
</comment>
<keyword evidence="3" id="KW-1185">Reference proteome</keyword>
<dbReference type="AlphaFoldDB" id="A0A7W3IY82"/>
<feature type="compositionally biased region" description="Basic and acidic residues" evidence="1">
    <location>
        <begin position="229"/>
        <end position="255"/>
    </location>
</feature>